<proteinExistence type="predicted"/>
<dbReference type="WBParaSite" id="PDA_v2.g29092.t1">
    <property type="protein sequence ID" value="PDA_v2.g29092.t1"/>
    <property type="gene ID" value="PDA_v2.g29092"/>
</dbReference>
<dbReference type="AlphaFoldDB" id="A0A914QNY9"/>
<evidence type="ECO:0000313" key="3">
    <source>
        <dbReference type="WBParaSite" id="PDA_v2.g29092.t1"/>
    </source>
</evidence>
<accession>A0A914QNY9</accession>
<protein>
    <submittedName>
        <fullName evidence="3">Uncharacterized protein</fullName>
    </submittedName>
</protein>
<keyword evidence="2" id="KW-1185">Reference proteome</keyword>
<reference evidence="3" key="1">
    <citation type="submission" date="2022-11" db="UniProtKB">
        <authorList>
            <consortium name="WormBaseParasite"/>
        </authorList>
    </citation>
    <scope>IDENTIFICATION</scope>
</reference>
<evidence type="ECO:0000313" key="2">
    <source>
        <dbReference type="Proteomes" id="UP000887578"/>
    </source>
</evidence>
<feature type="region of interest" description="Disordered" evidence="1">
    <location>
        <begin position="1"/>
        <end position="21"/>
    </location>
</feature>
<sequence length="116" mass="13381">MCNNNSVATDSTGRSSTSSFQRVITRPKFRSYATNFPYTIPSTNPTIYRNFGQQQQHNYALNPNPSFLGQRRYVRRYPTTSYSTNQHVFGGLNERSTLQFEDDILCNEDGYIQFEG</sequence>
<organism evidence="2 3">
    <name type="scientific">Panagrolaimus davidi</name>
    <dbReference type="NCBI Taxonomy" id="227884"/>
    <lineage>
        <taxon>Eukaryota</taxon>
        <taxon>Metazoa</taxon>
        <taxon>Ecdysozoa</taxon>
        <taxon>Nematoda</taxon>
        <taxon>Chromadorea</taxon>
        <taxon>Rhabditida</taxon>
        <taxon>Tylenchina</taxon>
        <taxon>Panagrolaimomorpha</taxon>
        <taxon>Panagrolaimoidea</taxon>
        <taxon>Panagrolaimidae</taxon>
        <taxon>Panagrolaimus</taxon>
    </lineage>
</organism>
<evidence type="ECO:0000256" key="1">
    <source>
        <dbReference type="SAM" id="MobiDB-lite"/>
    </source>
</evidence>
<name>A0A914QNY9_9BILA</name>
<dbReference type="Proteomes" id="UP000887578">
    <property type="component" value="Unplaced"/>
</dbReference>